<dbReference type="RefSeq" id="WP_196992368.1">
    <property type="nucleotide sequence ID" value="NZ_JADWYR010000002.1"/>
</dbReference>
<evidence type="ECO:0000313" key="3">
    <source>
        <dbReference type="Proteomes" id="UP000628448"/>
    </source>
</evidence>
<feature type="transmembrane region" description="Helical" evidence="1">
    <location>
        <begin position="19"/>
        <end position="36"/>
    </location>
</feature>
<evidence type="ECO:0000256" key="1">
    <source>
        <dbReference type="SAM" id="Phobius"/>
    </source>
</evidence>
<proteinExistence type="predicted"/>
<keyword evidence="1" id="KW-0812">Transmembrane</keyword>
<feature type="transmembrane region" description="Helical" evidence="1">
    <location>
        <begin position="48"/>
        <end position="72"/>
    </location>
</feature>
<keyword evidence="1" id="KW-1133">Transmembrane helix</keyword>
<sequence length="127" mass="14097">MADSPQVQTIKSIADWSKWITGISMFSVSGCVGILVSKGVGTANIANIKLAIGFFLLTVLCSWFVQFFAAAFRQYQHGTANMNTEVILFSRTFSKQGFVVCVFAEVICFVVSLCFLFIWIWHVPAKP</sequence>
<dbReference type="Proteomes" id="UP000628448">
    <property type="component" value="Unassembled WGS sequence"/>
</dbReference>
<comment type="caution">
    <text evidence="2">The sequence shown here is derived from an EMBL/GenBank/DDBJ whole genome shotgun (WGS) entry which is preliminary data.</text>
</comment>
<feature type="transmembrane region" description="Helical" evidence="1">
    <location>
        <begin position="98"/>
        <end position="121"/>
    </location>
</feature>
<name>A0A931GZN9_9BACT</name>
<accession>A0A931GZN9</accession>
<dbReference type="AlphaFoldDB" id="A0A931GZN9"/>
<gene>
    <name evidence="2" type="ORF">I5907_18980</name>
</gene>
<keyword evidence="1" id="KW-0472">Membrane</keyword>
<reference evidence="2" key="1">
    <citation type="submission" date="2020-11" db="EMBL/GenBank/DDBJ databases">
        <title>Bacterial whole genome sequence for Panacibacter sp. DH6.</title>
        <authorList>
            <person name="Le V."/>
            <person name="Ko S."/>
            <person name="Ahn C.-Y."/>
            <person name="Oh H.-M."/>
        </authorList>
    </citation>
    <scope>NUCLEOTIDE SEQUENCE</scope>
    <source>
        <strain evidence="2">DH6</strain>
    </source>
</reference>
<keyword evidence="3" id="KW-1185">Reference proteome</keyword>
<protein>
    <submittedName>
        <fullName evidence="2">Uncharacterized protein</fullName>
    </submittedName>
</protein>
<evidence type="ECO:0000313" key="2">
    <source>
        <dbReference type="EMBL" id="MBG9378330.1"/>
    </source>
</evidence>
<organism evidence="2 3">
    <name type="scientific">Panacibacter microcysteis</name>
    <dbReference type="NCBI Taxonomy" id="2793269"/>
    <lineage>
        <taxon>Bacteria</taxon>
        <taxon>Pseudomonadati</taxon>
        <taxon>Bacteroidota</taxon>
        <taxon>Chitinophagia</taxon>
        <taxon>Chitinophagales</taxon>
        <taxon>Chitinophagaceae</taxon>
        <taxon>Panacibacter</taxon>
    </lineage>
</organism>
<dbReference type="EMBL" id="JADWYR010000002">
    <property type="protein sequence ID" value="MBG9378330.1"/>
    <property type="molecule type" value="Genomic_DNA"/>
</dbReference>